<keyword evidence="4" id="KW-0805">Transcription regulation</keyword>
<dbReference type="GO" id="GO:0048511">
    <property type="term" value="P:rhythmic process"/>
    <property type="evidence" value="ECO:0007669"/>
    <property type="project" value="UniProtKB-KW"/>
</dbReference>
<dbReference type="CDD" id="cd17582">
    <property type="entry name" value="psREC_PRR"/>
    <property type="match status" value="1"/>
</dbReference>
<dbReference type="PROSITE" id="PS50110">
    <property type="entry name" value="RESPONSE_REGULATORY"/>
    <property type="match status" value="1"/>
</dbReference>
<evidence type="ECO:0000256" key="9">
    <source>
        <dbReference type="PROSITE-ProRule" id="PRU00357"/>
    </source>
</evidence>
<keyword evidence="6" id="KW-0804">Transcription</keyword>
<comment type="subcellular location">
    <subcellularLocation>
        <location evidence="1 9">Nucleus</location>
    </subcellularLocation>
</comment>
<dbReference type="InterPro" id="IPR011006">
    <property type="entry name" value="CheY-like_superfamily"/>
</dbReference>
<evidence type="ECO:0000256" key="10">
    <source>
        <dbReference type="SAM" id="MobiDB-lite"/>
    </source>
</evidence>
<feature type="compositionally biased region" description="Basic and acidic residues" evidence="10">
    <location>
        <begin position="27"/>
        <end position="38"/>
    </location>
</feature>
<dbReference type="SUPFAM" id="SSF52172">
    <property type="entry name" value="CheY-like"/>
    <property type="match status" value="1"/>
</dbReference>
<dbReference type="PANTHER" id="PTHR43874">
    <property type="entry name" value="TWO-COMPONENT RESPONSE REGULATOR"/>
    <property type="match status" value="1"/>
</dbReference>
<feature type="region of interest" description="Disordered" evidence="10">
    <location>
        <begin position="649"/>
        <end position="682"/>
    </location>
</feature>
<evidence type="ECO:0000256" key="6">
    <source>
        <dbReference type="ARBA" id="ARBA00023163"/>
    </source>
</evidence>
<sequence>MGEVELSSDELEMRVESETEKEEVGEDEGKTDSCGIEKKKNKNKKKKKSKGESPSRIIRWERFLPKMMLRVLLVEADDSTRQIIAALLRKCSYRVAAVSDGLKAWEILKGRAHNIDLILTEVDLPSISGFALLTLITEHEVCKKIPVIMMSKQDSISTVYKCMLRGAADYLVKPIRRNELRNLWQHVWRRQSANVGINNPREDSVVQDKEEATSENNAASNRPSSQMTRGLRNNGQIEKRSDSQSSCTNPELEAESAPMGNMQEFSQPKWGKFSPSDRISQEDEACVHLDQKLCMHEREAGGPVIDTCKDDSKTTLGKDVRQESQRMDANISDEACNNNYVLFNPSRETTDYIGAFHNYLSGSSKGTCEFGGLPQLDLSLERSHPSGLWNQHTEERRTLGHSNSSAFKRYTNRLLQLPQTTVTNASDTPGITQSTQRSIVTLATGQSKESEVATSCSQQRVFPVPVPVKRINSPCKGFSSVLSPIFCSQSGPSQIPSPGPFAQEETSVRMNMFYQSNLGNSNFEQPYDPLGQNTNNGANQTLRKLENKLDALDDQGKISPVNNDQSGSSSICNGGVSHHNSIGYGSTCGSNNNADHVVFVKAASESKSEEGFFTLNSSRSIQREAALTKFRLKRKERCYEKKVRYESRKKLAEQRPRVKGQFVRHVNSHPPPVETDGDSFDG</sequence>
<evidence type="ECO:0000313" key="13">
    <source>
        <dbReference type="EMBL" id="KAB1205215.1"/>
    </source>
</evidence>
<feature type="compositionally biased region" description="Basic and acidic residues" evidence="10">
    <location>
        <begin position="200"/>
        <end position="212"/>
    </location>
</feature>
<feature type="compositionally biased region" description="Basic residues" evidence="10">
    <location>
        <begin position="39"/>
        <end position="49"/>
    </location>
</feature>
<dbReference type="Pfam" id="PF06203">
    <property type="entry name" value="CCT"/>
    <property type="match status" value="1"/>
</dbReference>
<keyword evidence="3" id="KW-0902">Two-component regulatory system</keyword>
<feature type="domain" description="CCT" evidence="12">
    <location>
        <begin position="623"/>
        <end position="665"/>
    </location>
</feature>
<evidence type="ECO:0000256" key="2">
    <source>
        <dbReference type="ARBA" id="ARBA00010330"/>
    </source>
</evidence>
<feature type="region of interest" description="Disordered" evidence="10">
    <location>
        <begin position="1"/>
        <end position="53"/>
    </location>
</feature>
<evidence type="ECO:0000256" key="4">
    <source>
        <dbReference type="ARBA" id="ARBA00023015"/>
    </source>
</evidence>
<evidence type="ECO:0000256" key="7">
    <source>
        <dbReference type="ARBA" id="ARBA00023242"/>
    </source>
</evidence>
<keyword evidence="14" id="KW-1185">Reference proteome</keyword>
<dbReference type="Proteomes" id="UP000516437">
    <property type="component" value="Chromosome 7"/>
</dbReference>
<reference evidence="13 14" key="1">
    <citation type="journal article" date="2019" name="Plant Biotechnol. J.">
        <title>The red bayberry genome and genetic basis of sex determination.</title>
        <authorList>
            <person name="Jia H.M."/>
            <person name="Jia H.J."/>
            <person name="Cai Q.L."/>
            <person name="Wang Y."/>
            <person name="Zhao H.B."/>
            <person name="Yang W.F."/>
            <person name="Wang G.Y."/>
            <person name="Li Y.H."/>
            <person name="Zhan D.L."/>
            <person name="Shen Y.T."/>
            <person name="Niu Q.F."/>
            <person name="Chang L."/>
            <person name="Qiu J."/>
            <person name="Zhao L."/>
            <person name="Xie H.B."/>
            <person name="Fu W.Y."/>
            <person name="Jin J."/>
            <person name="Li X.W."/>
            <person name="Jiao Y."/>
            <person name="Zhou C.C."/>
            <person name="Tu T."/>
            <person name="Chai C.Y."/>
            <person name="Gao J.L."/>
            <person name="Fan L.J."/>
            <person name="van de Weg E."/>
            <person name="Wang J.Y."/>
            <person name="Gao Z.S."/>
        </authorList>
    </citation>
    <scope>NUCLEOTIDE SEQUENCE [LARGE SCALE GENOMIC DNA]</scope>
    <source>
        <tissue evidence="13">Leaves</tissue>
    </source>
</reference>
<evidence type="ECO:0000256" key="8">
    <source>
        <dbReference type="PROSITE-ProRule" id="PRU00169"/>
    </source>
</evidence>
<dbReference type="GO" id="GO:0005634">
    <property type="term" value="C:nucleus"/>
    <property type="evidence" value="ECO:0007669"/>
    <property type="project" value="UniProtKB-SubCell"/>
</dbReference>
<feature type="compositionally biased region" description="Polar residues" evidence="10">
    <location>
        <begin position="214"/>
        <end position="236"/>
    </location>
</feature>
<keyword evidence="7 9" id="KW-0539">Nucleus</keyword>
<comment type="caution">
    <text evidence="13">The sequence shown here is derived from an EMBL/GenBank/DDBJ whole genome shotgun (WGS) entry which is preliminary data.</text>
</comment>
<dbReference type="SMART" id="SM00448">
    <property type="entry name" value="REC"/>
    <property type="match status" value="1"/>
</dbReference>
<organism evidence="13 14">
    <name type="scientific">Morella rubra</name>
    <name type="common">Chinese bayberry</name>
    <dbReference type="NCBI Taxonomy" id="262757"/>
    <lineage>
        <taxon>Eukaryota</taxon>
        <taxon>Viridiplantae</taxon>
        <taxon>Streptophyta</taxon>
        <taxon>Embryophyta</taxon>
        <taxon>Tracheophyta</taxon>
        <taxon>Spermatophyta</taxon>
        <taxon>Magnoliopsida</taxon>
        <taxon>eudicotyledons</taxon>
        <taxon>Gunneridae</taxon>
        <taxon>Pentapetalae</taxon>
        <taxon>rosids</taxon>
        <taxon>fabids</taxon>
        <taxon>Fagales</taxon>
        <taxon>Myricaceae</taxon>
        <taxon>Morella</taxon>
    </lineage>
</organism>
<dbReference type="GO" id="GO:0000160">
    <property type="term" value="P:phosphorelay signal transduction system"/>
    <property type="evidence" value="ECO:0007669"/>
    <property type="project" value="UniProtKB-KW"/>
</dbReference>
<evidence type="ECO:0000256" key="3">
    <source>
        <dbReference type="ARBA" id="ARBA00023012"/>
    </source>
</evidence>
<dbReference type="InterPro" id="IPR045279">
    <property type="entry name" value="ARR-like"/>
</dbReference>
<feature type="domain" description="Response regulatory" evidence="11">
    <location>
        <begin position="70"/>
        <end position="188"/>
    </location>
</feature>
<evidence type="ECO:0000256" key="1">
    <source>
        <dbReference type="ARBA" id="ARBA00004123"/>
    </source>
</evidence>
<dbReference type="Gene3D" id="3.40.50.2300">
    <property type="match status" value="1"/>
</dbReference>
<dbReference type="EMBL" id="RXIC02000025">
    <property type="protein sequence ID" value="KAB1205215.1"/>
    <property type="molecule type" value="Genomic_DNA"/>
</dbReference>
<evidence type="ECO:0000259" key="12">
    <source>
        <dbReference type="PROSITE" id="PS51017"/>
    </source>
</evidence>
<gene>
    <name evidence="13" type="ORF">CJ030_MR7G021957</name>
</gene>
<dbReference type="GO" id="GO:0009736">
    <property type="term" value="P:cytokinin-activated signaling pathway"/>
    <property type="evidence" value="ECO:0007669"/>
    <property type="project" value="InterPro"/>
</dbReference>
<evidence type="ECO:0000313" key="14">
    <source>
        <dbReference type="Proteomes" id="UP000516437"/>
    </source>
</evidence>
<dbReference type="Pfam" id="PF00072">
    <property type="entry name" value="Response_reg"/>
    <property type="match status" value="1"/>
</dbReference>
<dbReference type="InterPro" id="IPR001789">
    <property type="entry name" value="Sig_transdc_resp-reg_receiver"/>
</dbReference>
<feature type="region of interest" description="Disordered" evidence="10">
    <location>
        <begin position="198"/>
        <end position="277"/>
    </location>
</feature>
<comment type="similarity">
    <text evidence="2">Belongs to the ARR-like family.</text>
</comment>
<feature type="compositionally biased region" description="Acidic residues" evidence="10">
    <location>
        <begin position="1"/>
        <end position="10"/>
    </location>
</feature>
<keyword evidence="5" id="KW-0090">Biological rhythms</keyword>
<accession>A0A6A1UXR7</accession>
<name>A0A6A1UXR7_9ROSI</name>
<dbReference type="PANTHER" id="PTHR43874:SF95">
    <property type="entry name" value="TWO-COMPONENT RESPONSE REGULATOR-LIKE APRR5"/>
    <property type="match status" value="1"/>
</dbReference>
<evidence type="ECO:0000256" key="5">
    <source>
        <dbReference type="ARBA" id="ARBA00023108"/>
    </source>
</evidence>
<dbReference type="OrthoDB" id="60033at2759"/>
<proteinExistence type="inferred from homology"/>
<dbReference type="AlphaFoldDB" id="A0A6A1UXR7"/>
<dbReference type="PROSITE" id="PS51017">
    <property type="entry name" value="CCT"/>
    <property type="match status" value="1"/>
</dbReference>
<protein>
    <submittedName>
        <fullName evidence="13">Two-component response regulator-like PRR95</fullName>
    </submittedName>
</protein>
<dbReference type="InterPro" id="IPR010402">
    <property type="entry name" value="CCT_domain"/>
</dbReference>
<evidence type="ECO:0000259" key="11">
    <source>
        <dbReference type="PROSITE" id="PS50110"/>
    </source>
</evidence>
<comment type="caution">
    <text evidence="8">Lacks conserved residue(s) required for the propagation of feature annotation.</text>
</comment>